<protein>
    <submittedName>
        <fullName evidence="2">Uncharacterized protein</fullName>
    </submittedName>
</protein>
<evidence type="ECO:0000313" key="1">
    <source>
        <dbReference type="EMBL" id="KAA9018278.1"/>
    </source>
</evidence>
<comment type="caution">
    <text evidence="2">The sequence shown here is derived from an EMBL/GenBank/DDBJ whole genome shotgun (WGS) entry which is preliminary data.</text>
</comment>
<proteinExistence type="predicted"/>
<dbReference type="EMBL" id="VYQA01000005">
    <property type="protein sequence ID" value="KAA9030914.1"/>
    <property type="molecule type" value="Genomic_DNA"/>
</dbReference>
<reference evidence="3 4" key="1">
    <citation type="submission" date="2019-09" db="EMBL/GenBank/DDBJ databases">
        <authorList>
            <person name="Feng G."/>
        </authorList>
    </citation>
    <scope>NUCLEOTIDE SEQUENCE [LARGE SCALE GENOMIC DNA]</scope>
    <source>
        <strain evidence="2 3">KACC 19283</strain>
        <strain evidence="1 4">KACC 19284</strain>
    </source>
</reference>
<evidence type="ECO:0000313" key="2">
    <source>
        <dbReference type="EMBL" id="KAA9030914.1"/>
    </source>
</evidence>
<name>A0A5J5I8Z5_9SPHN</name>
<accession>A0A5J5I8Z5</accession>
<organism evidence="2 3">
    <name type="scientific">Sphingobium limneticum</name>
    <dbReference type="NCBI Taxonomy" id="1007511"/>
    <lineage>
        <taxon>Bacteria</taxon>
        <taxon>Pseudomonadati</taxon>
        <taxon>Pseudomonadota</taxon>
        <taxon>Alphaproteobacteria</taxon>
        <taxon>Sphingomonadales</taxon>
        <taxon>Sphingomonadaceae</taxon>
        <taxon>Sphingobium</taxon>
    </lineage>
</organism>
<dbReference type="EMBL" id="VYQB01000005">
    <property type="protein sequence ID" value="KAA9018278.1"/>
    <property type="molecule type" value="Genomic_DNA"/>
</dbReference>
<dbReference type="AlphaFoldDB" id="A0A5J5I8Z5"/>
<sequence length="222" mass="25906">MARTEKGVCRDNKPEWQSWNNMRHRCRNEKHPFYPKYGERGITVSDEWYDSFQTFLDDMGKRPSLDHVLGRLDHSKGYHVGNCRWTTRSEQNLNMIRKPAPNQPRMEPITYRGVTKTMSEWASDKGISPTAMSHRLTTYGWTLDEALGDTPRTAARGYPKQYFIEWQGVRRHVSEWAAQAGMSSDCLLGRINRLGWTMDRAMTEPVRSYGRKRQSEKSPDSQ</sequence>
<keyword evidence="4" id="KW-1185">Reference proteome</keyword>
<dbReference type="Proteomes" id="UP000325933">
    <property type="component" value="Unassembled WGS sequence"/>
</dbReference>
<evidence type="ECO:0000313" key="3">
    <source>
        <dbReference type="Proteomes" id="UP000325933"/>
    </source>
</evidence>
<dbReference type="Proteomes" id="UP000326364">
    <property type="component" value="Unassembled WGS sequence"/>
</dbReference>
<dbReference type="RefSeq" id="WP_150425462.1">
    <property type="nucleotide sequence ID" value="NZ_VYQB01000005.1"/>
</dbReference>
<evidence type="ECO:0000313" key="4">
    <source>
        <dbReference type="Proteomes" id="UP000326364"/>
    </source>
</evidence>
<gene>
    <name evidence="2" type="ORF">F4U95_09155</name>
    <name evidence="1" type="ORF">F4U96_09205</name>
</gene>